<evidence type="ECO:0000313" key="3">
    <source>
        <dbReference type="Proteomes" id="UP000184233"/>
    </source>
</evidence>
<dbReference type="STRING" id="1895771.BGO89_10165"/>
<sequence>MTMHTVLMMDGKKQQIVESLLEHIDIIDYEIKIVDVCTTALALREVLRMTKPDLVIMDPGVDQGITLRSWQQRYGTRPALMCITADARFAMDAFDAGAAHYLLMPLDLPVFMEGLSRIRRQLLHNASYGATTRERLFPFHNNLVALPGNKGIDLRPSEQIIRVRGEGSYSRFFLAKESAKVLAKSIGECEKVLAKMGFVRVHRSNLVNVQHISRIVRGKAFRLQMSNGDEVEISDRYRNELLSMLPTPGRH</sequence>
<accession>A0A1M3KWU0</accession>
<organism evidence="2 3">
    <name type="scientific">Candidatus Kapaibacterium thiocyanatum</name>
    <dbReference type="NCBI Taxonomy" id="1895771"/>
    <lineage>
        <taxon>Bacteria</taxon>
        <taxon>Pseudomonadati</taxon>
        <taxon>Candidatus Kapaibacteriota</taxon>
        <taxon>Candidatus Kapaibacteriia</taxon>
        <taxon>Candidatus Kapaibacteriales</taxon>
        <taxon>Candidatus Kapaibacteriaceae</taxon>
        <taxon>Candidatus Kapaibacterium</taxon>
    </lineage>
</organism>
<gene>
    <name evidence="2" type="ORF">BGO89_10165</name>
</gene>
<dbReference type="InterPro" id="IPR011006">
    <property type="entry name" value="CheY-like_superfamily"/>
</dbReference>
<dbReference type="Gene3D" id="3.40.50.2300">
    <property type="match status" value="1"/>
</dbReference>
<dbReference type="Proteomes" id="UP000184233">
    <property type="component" value="Unassembled WGS sequence"/>
</dbReference>
<dbReference type="PROSITE" id="PS50930">
    <property type="entry name" value="HTH_LYTTR"/>
    <property type="match status" value="1"/>
</dbReference>
<reference evidence="2 3" key="1">
    <citation type="submission" date="2016-09" db="EMBL/GenBank/DDBJ databases">
        <title>Genome-resolved meta-omics ties microbial dynamics to process performance in biotechnology for thiocyanate degradation.</title>
        <authorList>
            <person name="Kantor R.S."/>
            <person name="Huddy R.J."/>
            <person name="Iyer R."/>
            <person name="Thomas B.C."/>
            <person name="Brown C.T."/>
            <person name="Anantharaman K."/>
            <person name="Tringe S."/>
            <person name="Hettich R.L."/>
            <person name="Harrison S.T."/>
            <person name="Banfield J.F."/>
        </authorList>
    </citation>
    <scope>NUCLEOTIDE SEQUENCE [LARGE SCALE GENOMIC DNA]</scope>
    <source>
        <strain evidence="2">59-99</strain>
    </source>
</reference>
<dbReference type="SUPFAM" id="SSF52172">
    <property type="entry name" value="CheY-like"/>
    <property type="match status" value="1"/>
</dbReference>
<dbReference type="SMART" id="SM00850">
    <property type="entry name" value="LytTR"/>
    <property type="match status" value="1"/>
</dbReference>
<dbReference type="InterPro" id="IPR007492">
    <property type="entry name" value="LytTR_DNA-bd_dom"/>
</dbReference>
<evidence type="ECO:0000313" key="2">
    <source>
        <dbReference type="EMBL" id="OJX56882.1"/>
    </source>
</evidence>
<dbReference type="GO" id="GO:0003677">
    <property type="term" value="F:DNA binding"/>
    <property type="evidence" value="ECO:0007669"/>
    <property type="project" value="InterPro"/>
</dbReference>
<proteinExistence type="predicted"/>
<dbReference type="EMBL" id="MKVH01000024">
    <property type="protein sequence ID" value="OJX56882.1"/>
    <property type="molecule type" value="Genomic_DNA"/>
</dbReference>
<feature type="domain" description="HTH LytTR-type" evidence="1">
    <location>
        <begin position="185"/>
        <end position="247"/>
    </location>
</feature>
<dbReference type="Gene3D" id="2.40.50.1020">
    <property type="entry name" value="LytTr DNA-binding domain"/>
    <property type="match status" value="1"/>
</dbReference>
<dbReference type="Pfam" id="PF04397">
    <property type="entry name" value="LytTR"/>
    <property type="match status" value="1"/>
</dbReference>
<protein>
    <recommendedName>
        <fullName evidence="1">HTH LytTR-type domain-containing protein</fullName>
    </recommendedName>
</protein>
<dbReference type="AlphaFoldDB" id="A0A1M3KWU0"/>
<evidence type="ECO:0000259" key="1">
    <source>
        <dbReference type="PROSITE" id="PS50930"/>
    </source>
</evidence>
<comment type="caution">
    <text evidence="2">The sequence shown here is derived from an EMBL/GenBank/DDBJ whole genome shotgun (WGS) entry which is preliminary data.</text>
</comment>
<name>A0A1M3KWU0_9BACT</name>